<protein>
    <recommendedName>
        <fullName evidence="3">Outer membrane protein beta-barrel domain-containing protein</fullName>
    </recommendedName>
</protein>
<dbReference type="EMBL" id="FPJW01000011">
    <property type="protein sequence ID" value="SFX72443.1"/>
    <property type="molecule type" value="Genomic_DNA"/>
</dbReference>
<dbReference type="AlphaFoldDB" id="A0A1K1ZFG0"/>
<name>A0A1K1ZFG0_9GAMM</name>
<dbReference type="InterPro" id="IPR011250">
    <property type="entry name" value="OMP/PagP_B-barrel"/>
</dbReference>
<evidence type="ECO:0000313" key="2">
    <source>
        <dbReference type="Proteomes" id="UP000182350"/>
    </source>
</evidence>
<sequence length="188" mass="20320">MNHSLSGGILSGLILLMSCMGVSANTDVYLRLGVGIGQYDASGDYPGRRGETGFSEADFAGLLGLGVRYQEQFTLEVSRLNLELLPFLDDVVYGVDGYATRFLAGYQHPLNDWAHLGVQAGVMHWSIGVKPSIGRSTQQFTGSDPYYGALLRLGSRRAGFLVGYDFSSFDGIDYKLGWLGLEVAFGGN</sequence>
<evidence type="ECO:0008006" key="3">
    <source>
        <dbReference type="Google" id="ProtNLM"/>
    </source>
</evidence>
<keyword evidence="2" id="KW-1185">Reference proteome</keyword>
<accession>A0A1K1ZFG0</accession>
<evidence type="ECO:0000313" key="1">
    <source>
        <dbReference type="EMBL" id="SFX72443.1"/>
    </source>
</evidence>
<dbReference type="Proteomes" id="UP000182350">
    <property type="component" value="Unassembled WGS sequence"/>
</dbReference>
<dbReference type="SUPFAM" id="SSF56925">
    <property type="entry name" value="OMPA-like"/>
    <property type="match status" value="1"/>
</dbReference>
<dbReference type="STRING" id="1122209.SAMN02745752_02640"/>
<organism evidence="1 2">
    <name type="scientific">Marinospirillum alkaliphilum DSM 21637</name>
    <dbReference type="NCBI Taxonomy" id="1122209"/>
    <lineage>
        <taxon>Bacteria</taxon>
        <taxon>Pseudomonadati</taxon>
        <taxon>Pseudomonadota</taxon>
        <taxon>Gammaproteobacteria</taxon>
        <taxon>Oceanospirillales</taxon>
        <taxon>Oceanospirillaceae</taxon>
        <taxon>Marinospirillum</taxon>
    </lineage>
</organism>
<proteinExistence type="predicted"/>
<reference evidence="1 2" key="1">
    <citation type="submission" date="2016-11" db="EMBL/GenBank/DDBJ databases">
        <authorList>
            <person name="Jaros S."/>
            <person name="Januszkiewicz K."/>
            <person name="Wedrychowicz H."/>
        </authorList>
    </citation>
    <scope>NUCLEOTIDE SEQUENCE [LARGE SCALE GENOMIC DNA]</scope>
    <source>
        <strain evidence="1 2">DSM 21637</strain>
    </source>
</reference>
<gene>
    <name evidence="1" type="ORF">SAMN02745752_02640</name>
</gene>